<accession>A0A2S0MYW7</accession>
<sequence>MKTEITEAISQMVTIELRYSGYIRTVEPHAYGRDKSGEEILRCFQVSGGSESGEVTGWKLLKVADAYAIQRTKTKFSPRPEYRRNDRAMQFMFCQL</sequence>
<organism evidence="1 2">
    <name type="scientific">Simplicispira suum</name>
    <dbReference type="NCBI Taxonomy" id="2109915"/>
    <lineage>
        <taxon>Bacteria</taxon>
        <taxon>Pseudomonadati</taxon>
        <taxon>Pseudomonadota</taxon>
        <taxon>Betaproteobacteria</taxon>
        <taxon>Burkholderiales</taxon>
        <taxon>Comamonadaceae</taxon>
        <taxon>Simplicispira</taxon>
    </lineage>
</organism>
<dbReference type="KEGG" id="simp:C6571_07095"/>
<protein>
    <recommendedName>
        <fullName evidence="3">WYL domain-containing protein</fullName>
    </recommendedName>
</protein>
<dbReference type="Proteomes" id="UP000239326">
    <property type="component" value="Chromosome"/>
</dbReference>
<evidence type="ECO:0008006" key="3">
    <source>
        <dbReference type="Google" id="ProtNLM"/>
    </source>
</evidence>
<name>A0A2S0MYW7_9BURK</name>
<proteinExistence type="predicted"/>
<dbReference type="AlphaFoldDB" id="A0A2S0MYW7"/>
<evidence type="ECO:0000313" key="2">
    <source>
        <dbReference type="Proteomes" id="UP000239326"/>
    </source>
</evidence>
<reference evidence="1 2" key="1">
    <citation type="submission" date="2018-03" db="EMBL/GenBank/DDBJ databases">
        <title>Genome sequencing of Simplicispira sp.</title>
        <authorList>
            <person name="Kim S.-J."/>
            <person name="Heo J."/>
            <person name="Kwon S.-W."/>
        </authorList>
    </citation>
    <scope>NUCLEOTIDE SEQUENCE [LARGE SCALE GENOMIC DNA]</scope>
    <source>
        <strain evidence="1 2">SC1-8</strain>
    </source>
</reference>
<evidence type="ECO:0000313" key="1">
    <source>
        <dbReference type="EMBL" id="AVO41084.1"/>
    </source>
</evidence>
<dbReference type="EMBL" id="CP027669">
    <property type="protein sequence ID" value="AVO41084.1"/>
    <property type="molecule type" value="Genomic_DNA"/>
</dbReference>
<gene>
    <name evidence="1" type="ORF">C6571_07095</name>
</gene>
<dbReference type="RefSeq" id="WP_106446070.1">
    <property type="nucleotide sequence ID" value="NZ_CP027669.1"/>
</dbReference>
<keyword evidence="2" id="KW-1185">Reference proteome</keyword>